<dbReference type="Proteomes" id="UP000601435">
    <property type="component" value="Unassembled WGS sequence"/>
</dbReference>
<dbReference type="PANTHER" id="PTHR11062">
    <property type="entry name" value="EXOSTOSIN HEPARAN SULFATE GLYCOSYLTRANSFERASE -RELATED"/>
    <property type="match status" value="1"/>
</dbReference>
<feature type="non-terminal residue" evidence="3">
    <location>
        <position position="1"/>
    </location>
</feature>
<evidence type="ECO:0000259" key="2">
    <source>
        <dbReference type="Pfam" id="PF03016"/>
    </source>
</evidence>
<dbReference type="AlphaFoldDB" id="A0A812M245"/>
<feature type="non-terminal residue" evidence="3">
    <location>
        <position position="119"/>
    </location>
</feature>
<dbReference type="GO" id="GO:0016757">
    <property type="term" value="F:glycosyltransferase activity"/>
    <property type="evidence" value="ECO:0007669"/>
    <property type="project" value="InterPro"/>
</dbReference>
<dbReference type="InterPro" id="IPR004263">
    <property type="entry name" value="Exostosin"/>
</dbReference>
<dbReference type="EMBL" id="CAJNJA010009686">
    <property type="protein sequence ID" value="CAE7249419.1"/>
    <property type="molecule type" value="Genomic_DNA"/>
</dbReference>
<comment type="similarity">
    <text evidence="1">Belongs to the glycosyltransferase 47 family.</text>
</comment>
<dbReference type="Pfam" id="PF03016">
    <property type="entry name" value="Exostosin_GT47"/>
    <property type="match status" value="1"/>
</dbReference>
<accession>A0A812M245</accession>
<name>A0A812M245_9DINO</name>
<protein>
    <submittedName>
        <fullName evidence="3">XGD1 protein</fullName>
    </submittedName>
</protein>
<dbReference type="InterPro" id="IPR040911">
    <property type="entry name" value="Exostosin_GT47"/>
</dbReference>
<evidence type="ECO:0000313" key="4">
    <source>
        <dbReference type="Proteomes" id="UP000601435"/>
    </source>
</evidence>
<proteinExistence type="inferred from homology"/>
<gene>
    <name evidence="3" type="primary">XGD1</name>
    <name evidence="3" type="ORF">SNEC2469_LOCUS5069</name>
</gene>
<comment type="caution">
    <text evidence="3">The sequence shown here is derived from an EMBL/GenBank/DDBJ whole genome shotgun (WGS) entry which is preliminary data.</text>
</comment>
<dbReference type="PANTHER" id="PTHR11062:SF281">
    <property type="entry name" value="EXOSTOSIN-LIKE 2"/>
    <property type="match status" value="1"/>
</dbReference>
<feature type="domain" description="Exostosin GT47" evidence="2">
    <location>
        <begin position="19"/>
        <end position="85"/>
    </location>
</feature>
<dbReference type="OrthoDB" id="1924787at2759"/>
<organism evidence="3 4">
    <name type="scientific">Symbiodinium necroappetens</name>
    <dbReference type="NCBI Taxonomy" id="1628268"/>
    <lineage>
        <taxon>Eukaryota</taxon>
        <taxon>Sar</taxon>
        <taxon>Alveolata</taxon>
        <taxon>Dinophyceae</taxon>
        <taxon>Suessiales</taxon>
        <taxon>Symbiodiniaceae</taxon>
        <taxon>Symbiodinium</taxon>
    </lineage>
</organism>
<sequence>DSLSSAGPPVKDYFRRSGLSRFCLIPAGLTAWTIHLYESFFFGCIPVLLSDEVSVPFQDEIDWPRLSFKVPSSIDMAELHTRLRSVRFGQLKSMYRELAAARCWFDYSRGWGAEGRSEE</sequence>
<evidence type="ECO:0000256" key="1">
    <source>
        <dbReference type="ARBA" id="ARBA00010271"/>
    </source>
</evidence>
<evidence type="ECO:0000313" key="3">
    <source>
        <dbReference type="EMBL" id="CAE7249419.1"/>
    </source>
</evidence>
<reference evidence="3" key="1">
    <citation type="submission" date="2021-02" db="EMBL/GenBank/DDBJ databases">
        <authorList>
            <person name="Dougan E. K."/>
            <person name="Rhodes N."/>
            <person name="Thang M."/>
            <person name="Chan C."/>
        </authorList>
    </citation>
    <scope>NUCLEOTIDE SEQUENCE</scope>
</reference>
<keyword evidence="4" id="KW-1185">Reference proteome</keyword>